<dbReference type="InterPro" id="IPR036291">
    <property type="entry name" value="NAD(P)-bd_dom_sf"/>
</dbReference>
<evidence type="ECO:0000256" key="2">
    <source>
        <dbReference type="ARBA" id="ARBA00023002"/>
    </source>
</evidence>
<accession>A0A381PAV7</accession>
<comment type="similarity">
    <text evidence="1">Belongs to the short-chain dehydrogenases/reductases (SDR) family.</text>
</comment>
<dbReference type="AlphaFoldDB" id="A0A381PAV7"/>
<dbReference type="PANTHER" id="PTHR43391:SF26">
    <property type="entry name" value="BLL7251 PROTEIN"/>
    <property type="match status" value="1"/>
</dbReference>
<sequence length="308" mass="32143">MGSFGYSISKSISVTGGGAVKELAGKTAVVTGAASGIGRAMADRWAAAGMSVVLADIDQVALDVAVAEVSEVGPAAGLPVDVTVASEVEGLLAFTIDRFDRAHLVCNNAGVAGPPGHAPHELTVEDWQWVLDVDLWGVIHGVRTFVPHLLAHGDGHMINTASQSGLTSGSVISAAYYAAKHAVVALSECQFHDFAARAPGVNVSVLCPGPVATNIMNDEARRPERFQTVPAPVATEHSEAVTAALWDVIASGRPPHEVADIVHDAVINDEFYIYTDPNIIESVAARHRAIEQRGYPTTGRMDADVTGG</sequence>
<dbReference type="GO" id="GO:0016491">
    <property type="term" value="F:oxidoreductase activity"/>
    <property type="evidence" value="ECO:0007669"/>
    <property type="project" value="UniProtKB-KW"/>
</dbReference>
<organism evidence="3">
    <name type="scientific">marine metagenome</name>
    <dbReference type="NCBI Taxonomy" id="408172"/>
    <lineage>
        <taxon>unclassified sequences</taxon>
        <taxon>metagenomes</taxon>
        <taxon>ecological metagenomes</taxon>
    </lineage>
</organism>
<dbReference type="SUPFAM" id="SSF51735">
    <property type="entry name" value="NAD(P)-binding Rossmann-fold domains"/>
    <property type="match status" value="1"/>
</dbReference>
<dbReference type="Gene3D" id="3.40.50.720">
    <property type="entry name" value="NAD(P)-binding Rossmann-like Domain"/>
    <property type="match status" value="1"/>
</dbReference>
<proteinExistence type="inferred from homology"/>
<dbReference type="PANTHER" id="PTHR43391">
    <property type="entry name" value="RETINOL DEHYDROGENASE-RELATED"/>
    <property type="match status" value="1"/>
</dbReference>
<evidence type="ECO:0008006" key="4">
    <source>
        <dbReference type="Google" id="ProtNLM"/>
    </source>
</evidence>
<dbReference type="EMBL" id="UINC01000928">
    <property type="protein sequence ID" value="SUZ64090.1"/>
    <property type="molecule type" value="Genomic_DNA"/>
</dbReference>
<protein>
    <recommendedName>
        <fullName evidence="4">Short-chain dehydrogenase/reductase SDR</fullName>
    </recommendedName>
</protein>
<dbReference type="PRINTS" id="PR00081">
    <property type="entry name" value="GDHRDH"/>
</dbReference>
<evidence type="ECO:0000256" key="1">
    <source>
        <dbReference type="ARBA" id="ARBA00006484"/>
    </source>
</evidence>
<gene>
    <name evidence="3" type="ORF">METZ01_LOCUS16944</name>
</gene>
<name>A0A381PAV7_9ZZZZ</name>
<dbReference type="Pfam" id="PF00106">
    <property type="entry name" value="adh_short"/>
    <property type="match status" value="1"/>
</dbReference>
<reference evidence="3" key="1">
    <citation type="submission" date="2018-05" db="EMBL/GenBank/DDBJ databases">
        <authorList>
            <person name="Lanie J.A."/>
            <person name="Ng W.-L."/>
            <person name="Kazmierczak K.M."/>
            <person name="Andrzejewski T.M."/>
            <person name="Davidsen T.M."/>
            <person name="Wayne K.J."/>
            <person name="Tettelin H."/>
            <person name="Glass J.I."/>
            <person name="Rusch D."/>
            <person name="Podicherti R."/>
            <person name="Tsui H.-C.T."/>
            <person name="Winkler M.E."/>
        </authorList>
    </citation>
    <scope>NUCLEOTIDE SEQUENCE</scope>
</reference>
<keyword evidence="2" id="KW-0560">Oxidoreductase</keyword>
<dbReference type="CDD" id="cd05233">
    <property type="entry name" value="SDR_c"/>
    <property type="match status" value="1"/>
</dbReference>
<dbReference type="InterPro" id="IPR002347">
    <property type="entry name" value="SDR_fam"/>
</dbReference>
<evidence type="ECO:0000313" key="3">
    <source>
        <dbReference type="EMBL" id="SUZ64090.1"/>
    </source>
</evidence>